<dbReference type="EMBL" id="AFYV02000878">
    <property type="protein sequence ID" value="KFG63679.1"/>
    <property type="molecule type" value="Genomic_DNA"/>
</dbReference>
<dbReference type="GO" id="GO:0097367">
    <property type="term" value="F:carbohydrate derivative binding"/>
    <property type="evidence" value="ECO:0007669"/>
    <property type="project" value="InterPro"/>
</dbReference>
<dbReference type="InterPro" id="IPR046348">
    <property type="entry name" value="SIS_dom_sf"/>
</dbReference>
<dbReference type="GO" id="GO:0006047">
    <property type="term" value="P:UDP-N-acetylglucosamine metabolic process"/>
    <property type="evidence" value="ECO:0007669"/>
    <property type="project" value="TreeGrafter"/>
</dbReference>
<dbReference type="EC" id="2.6.1.16" evidence="2"/>
<feature type="region of interest" description="Disordered" evidence="7">
    <location>
        <begin position="160"/>
        <end position="188"/>
    </location>
</feature>
<dbReference type="GO" id="GO:0004360">
    <property type="term" value="F:glutamine-fructose-6-phosphate transaminase (isomerizing) activity"/>
    <property type="evidence" value="ECO:0007669"/>
    <property type="project" value="UniProtKB-EC"/>
</dbReference>
<keyword evidence="6" id="KW-0315">Glutamine amidotransferase</keyword>
<dbReference type="NCBIfam" id="NF001484">
    <property type="entry name" value="PRK00331.1"/>
    <property type="match status" value="1"/>
</dbReference>
<dbReference type="InterPro" id="IPR035466">
    <property type="entry name" value="GlmS/AgaS_SIS"/>
</dbReference>
<evidence type="ECO:0000256" key="5">
    <source>
        <dbReference type="ARBA" id="ARBA00022737"/>
    </source>
</evidence>
<dbReference type="CDD" id="cd05009">
    <property type="entry name" value="SIS_GlmS_GlmD_2"/>
    <property type="match status" value="1"/>
</dbReference>
<name>A0A086M461_TOXGO</name>
<feature type="domain" description="Glutamine amidotransferase type-2" evidence="8">
    <location>
        <begin position="260"/>
        <end position="518"/>
    </location>
</feature>
<evidence type="ECO:0000256" key="7">
    <source>
        <dbReference type="SAM" id="MobiDB-lite"/>
    </source>
</evidence>
<dbReference type="InterPro" id="IPR001347">
    <property type="entry name" value="SIS_dom"/>
</dbReference>
<dbReference type="PANTHER" id="PTHR10937">
    <property type="entry name" value="GLUCOSAMINE--FRUCTOSE-6-PHOSPHATE AMINOTRANSFERASE, ISOMERIZING"/>
    <property type="match status" value="1"/>
</dbReference>
<dbReference type="OrthoDB" id="15235at2759"/>
<feature type="compositionally biased region" description="Basic and acidic residues" evidence="7">
    <location>
        <begin position="160"/>
        <end position="173"/>
    </location>
</feature>
<dbReference type="PANTHER" id="PTHR10937:SF0">
    <property type="entry name" value="GLUTAMINE--FRUCTOSE-6-PHOSPHATE TRANSAMINASE (ISOMERIZING)"/>
    <property type="match status" value="1"/>
</dbReference>
<evidence type="ECO:0000259" key="8">
    <source>
        <dbReference type="PROSITE" id="PS51278"/>
    </source>
</evidence>
<evidence type="ECO:0000256" key="6">
    <source>
        <dbReference type="ARBA" id="ARBA00022962"/>
    </source>
</evidence>
<evidence type="ECO:0000313" key="10">
    <source>
        <dbReference type="EMBL" id="KFG63679.1"/>
    </source>
</evidence>
<sequence length="908" mass="97999">MSGARPVLCRRPSPWLKAVSRSFLSASAFSSRLSPSSAFVSRPRFLASLPSQPRSRCCCDLSSPGSPARRQLGVVPSASPAYAKEHARDLHAWTGRVFWAETSPCSRAADASILEGRRERDRRSRHSRTTFELRRSFMSCALSDGDEEKTHNEVTFLSERGEFEGERQGDRPRGTPCPQTCPAAPEDGDSSRRLLAWLLLPLGAFLGATAFASPPSLSSPSLSSASLSSPSLSSASLSSPSLSFWRRLARAALPLPARCCGIVGYVGDKEAEPVLMEGLEILQNRGYDSCGITSISPEGQLVTTKFASRGTTCDSIEILRREGKHPHRGNHIGIAHTRWATHGSKTDENAHPHHDWKDRISLVHNGTIDNFAVLKKALIDRGCTFRSSTDSEVVANLIGWYLDQPADDPDASAPPAASSPASSSAAARSPAEGETQAKCLSFEEAVKRAVGELQGTWGLCVVHKDHPDRLVLARNGSPLLVGSVGDQLFVASEPAALARHTNQYLMLKDGEIAVVTAQGVGQLEATRPVHRIAKETIELSPEPFAHWTLKEIFEQPQALARAMNYGGRIAPYQNRVKLGGLDQNRESLLTVKSLLLCGCGTSLYAGIYGELLMQWLRCFDQVRAVDASEVDIYHLPRQDAGVLLLSQSGETLDTVRACQLADFQGLKKFSVVNQVGSLLARMTNCGVYVNAGREVAVASTKAFTSQVAVLSLIAAWFAQNQPTQAFPDRCSALMDAIHRLPVYAGMTLNCRALCQNIAERLKDAKTLFVLGKGFGYPVALEGALKIKELAYLHAEGFPAGALKHGPFALIDEKEKTPVILVLLADQHAASLLNAAQQVKARGAHLICVTDEPDIVKDLADDVLVVPSNGPLTALLACIPLQLLAYELAIAKGINPDKPRGLAKTVTVM</sequence>
<organism evidence="10 11">
    <name type="scientific">Toxoplasma gondii RUB</name>
    <dbReference type="NCBI Taxonomy" id="935652"/>
    <lineage>
        <taxon>Eukaryota</taxon>
        <taxon>Sar</taxon>
        <taxon>Alveolata</taxon>
        <taxon>Apicomplexa</taxon>
        <taxon>Conoidasida</taxon>
        <taxon>Coccidia</taxon>
        <taxon>Eucoccidiorida</taxon>
        <taxon>Eimeriorina</taxon>
        <taxon>Sarcocystidae</taxon>
        <taxon>Toxoplasma</taxon>
    </lineage>
</organism>
<dbReference type="InterPro" id="IPR029055">
    <property type="entry name" value="Ntn_hydrolases_N"/>
</dbReference>
<dbReference type="PROSITE" id="PS51278">
    <property type="entry name" value="GATASE_TYPE_2"/>
    <property type="match status" value="1"/>
</dbReference>
<proteinExistence type="predicted"/>
<dbReference type="GO" id="GO:0006487">
    <property type="term" value="P:protein N-linked glycosylation"/>
    <property type="evidence" value="ECO:0007669"/>
    <property type="project" value="TreeGrafter"/>
</dbReference>
<dbReference type="Gene3D" id="3.40.50.10490">
    <property type="entry name" value="Glucose-6-phosphate isomerase like protein, domain 1"/>
    <property type="match status" value="2"/>
</dbReference>
<protein>
    <recommendedName>
        <fullName evidence="2">glutamine--fructose-6-phosphate transaminase (isomerizing)</fullName>
        <ecNumber evidence="2">2.6.1.16</ecNumber>
    </recommendedName>
</protein>
<dbReference type="VEuPathDB" id="ToxoDB:TGRUB_231350"/>
<dbReference type="Pfam" id="PF01380">
    <property type="entry name" value="SIS"/>
    <property type="match status" value="2"/>
</dbReference>
<feature type="domain" description="SIS" evidence="9">
    <location>
        <begin position="757"/>
        <end position="898"/>
    </location>
</feature>
<dbReference type="FunFam" id="3.40.50.10490:FF:000036">
    <property type="entry name" value="Glutamine-fructose-6-phosphate transaminase (Isomerizing), variant"/>
    <property type="match status" value="1"/>
</dbReference>
<keyword evidence="5" id="KW-0677">Repeat</keyword>
<dbReference type="Pfam" id="PF13522">
    <property type="entry name" value="GATase_6"/>
    <property type="match status" value="1"/>
</dbReference>
<feature type="domain" description="SIS" evidence="9">
    <location>
        <begin position="584"/>
        <end position="723"/>
    </location>
</feature>
<dbReference type="InterPro" id="IPR017932">
    <property type="entry name" value="GATase_2_dom"/>
</dbReference>
<gene>
    <name evidence="10" type="ORF">TGRUB_231350</name>
</gene>
<dbReference type="CDD" id="cd00714">
    <property type="entry name" value="GFAT"/>
    <property type="match status" value="1"/>
</dbReference>
<accession>A0A086M461</accession>
<dbReference type="SUPFAM" id="SSF56235">
    <property type="entry name" value="N-terminal nucleophile aminohydrolases (Ntn hydrolases)"/>
    <property type="match status" value="1"/>
</dbReference>
<dbReference type="CDD" id="cd05008">
    <property type="entry name" value="SIS_GlmS_GlmD_1"/>
    <property type="match status" value="1"/>
</dbReference>
<dbReference type="SUPFAM" id="SSF53697">
    <property type="entry name" value="SIS domain"/>
    <property type="match status" value="1"/>
</dbReference>
<keyword evidence="3 10" id="KW-0032">Aminotransferase</keyword>
<feature type="compositionally biased region" description="Low complexity" evidence="7">
    <location>
        <begin position="411"/>
        <end position="430"/>
    </location>
</feature>
<evidence type="ECO:0000256" key="2">
    <source>
        <dbReference type="ARBA" id="ARBA00012916"/>
    </source>
</evidence>
<keyword evidence="4 10" id="KW-0808">Transferase</keyword>
<dbReference type="AlphaFoldDB" id="A0A086M461"/>
<evidence type="ECO:0000256" key="1">
    <source>
        <dbReference type="ARBA" id="ARBA00001031"/>
    </source>
</evidence>
<dbReference type="Proteomes" id="UP000028834">
    <property type="component" value="Unassembled WGS sequence"/>
</dbReference>
<dbReference type="GO" id="GO:0006002">
    <property type="term" value="P:fructose 6-phosphate metabolic process"/>
    <property type="evidence" value="ECO:0007669"/>
    <property type="project" value="TreeGrafter"/>
</dbReference>
<evidence type="ECO:0000256" key="4">
    <source>
        <dbReference type="ARBA" id="ARBA00022679"/>
    </source>
</evidence>
<dbReference type="Gene3D" id="3.60.20.10">
    <property type="entry name" value="Glutamine Phosphoribosylpyrophosphate, subunit 1, domain 1"/>
    <property type="match status" value="1"/>
</dbReference>
<evidence type="ECO:0000256" key="3">
    <source>
        <dbReference type="ARBA" id="ARBA00022576"/>
    </source>
</evidence>
<reference evidence="10 11" key="1">
    <citation type="submission" date="2014-05" db="EMBL/GenBank/DDBJ databases">
        <authorList>
            <person name="Sibley D."/>
            <person name="Venepally P."/>
            <person name="Karamycheva S."/>
            <person name="Hadjithomas M."/>
            <person name="Khan A."/>
            <person name="Brunk B."/>
            <person name="Roos D."/>
            <person name="Caler E."/>
            <person name="Lorenzi H."/>
        </authorList>
    </citation>
    <scope>NUCLEOTIDE SEQUENCE [LARGE SCALE GENOMIC DNA]</scope>
    <source>
        <strain evidence="10 11">RUB</strain>
    </source>
</reference>
<dbReference type="PROSITE" id="PS51464">
    <property type="entry name" value="SIS"/>
    <property type="match status" value="2"/>
</dbReference>
<feature type="region of interest" description="Disordered" evidence="7">
    <location>
        <begin position="408"/>
        <end position="432"/>
    </location>
</feature>
<evidence type="ECO:0000259" key="9">
    <source>
        <dbReference type="PROSITE" id="PS51464"/>
    </source>
</evidence>
<comment type="catalytic activity">
    <reaction evidence="1">
        <text>D-fructose 6-phosphate + L-glutamine = D-glucosamine 6-phosphate + L-glutamate</text>
        <dbReference type="Rhea" id="RHEA:13237"/>
        <dbReference type="ChEBI" id="CHEBI:29985"/>
        <dbReference type="ChEBI" id="CHEBI:58359"/>
        <dbReference type="ChEBI" id="CHEBI:58725"/>
        <dbReference type="ChEBI" id="CHEBI:61527"/>
        <dbReference type="EC" id="2.6.1.16"/>
    </reaction>
</comment>
<dbReference type="InterPro" id="IPR035490">
    <property type="entry name" value="GlmS/FrlB_SIS"/>
</dbReference>
<comment type="caution">
    <text evidence="10">The sequence shown here is derived from an EMBL/GenBank/DDBJ whole genome shotgun (WGS) entry which is preliminary data.</text>
</comment>
<evidence type="ECO:0000313" key="11">
    <source>
        <dbReference type="Proteomes" id="UP000028834"/>
    </source>
</evidence>
<dbReference type="InterPro" id="IPR047084">
    <property type="entry name" value="GFAT_N"/>
</dbReference>